<dbReference type="AlphaFoldDB" id="K9YLH3"/>
<accession>K9YLH3</accession>
<gene>
    <name evidence="1" type="ordered locus">Cyast_0991</name>
</gene>
<keyword evidence="2" id="KW-1185">Reference proteome</keyword>
<dbReference type="BioCyc" id="CSTA292563:G1353-999-MONOMER"/>
<dbReference type="KEGG" id="csn:Cyast_0991"/>
<protein>
    <submittedName>
        <fullName evidence="1">Uncharacterized protein</fullName>
    </submittedName>
</protein>
<name>K9YLH3_CYASC</name>
<dbReference type="HOGENOM" id="CLU_190702_0_0_3"/>
<reference evidence="2" key="1">
    <citation type="journal article" date="2013" name="Proc. Natl. Acad. Sci. U.S.A.">
        <title>Improving the coverage of the cyanobacterial phylum using diversity-driven genome sequencing.</title>
        <authorList>
            <person name="Shih P.M."/>
            <person name="Wu D."/>
            <person name="Latifi A."/>
            <person name="Axen S.D."/>
            <person name="Fewer D.P."/>
            <person name="Talla E."/>
            <person name="Calteau A."/>
            <person name="Cai F."/>
            <person name="Tandeau de Marsac N."/>
            <person name="Rippka R."/>
            <person name="Herdman M."/>
            <person name="Sivonen K."/>
            <person name="Coursin T."/>
            <person name="Laurent T."/>
            <person name="Goodwin L."/>
            <person name="Nolan M."/>
            <person name="Davenport K.W."/>
            <person name="Han C.S."/>
            <person name="Rubin E.M."/>
            <person name="Eisen J.A."/>
            <person name="Woyke T."/>
            <person name="Gugger M."/>
            <person name="Kerfeld C.A."/>
        </authorList>
    </citation>
    <scope>NUCLEOTIDE SEQUENCE [LARGE SCALE GENOMIC DNA]</scope>
    <source>
        <strain evidence="2">ATCC 29140 / PCC 7202</strain>
    </source>
</reference>
<evidence type="ECO:0000313" key="2">
    <source>
        <dbReference type="Proteomes" id="UP000010483"/>
    </source>
</evidence>
<dbReference type="Proteomes" id="UP000010483">
    <property type="component" value="Chromosome"/>
</dbReference>
<dbReference type="STRING" id="292563.Cyast_0991"/>
<organism evidence="1 2">
    <name type="scientific">Cyanobacterium stanieri (strain ATCC 29140 / PCC 7202)</name>
    <dbReference type="NCBI Taxonomy" id="292563"/>
    <lineage>
        <taxon>Bacteria</taxon>
        <taxon>Bacillati</taxon>
        <taxon>Cyanobacteriota</taxon>
        <taxon>Cyanophyceae</taxon>
        <taxon>Oscillatoriophycideae</taxon>
        <taxon>Chroococcales</taxon>
        <taxon>Geminocystaceae</taxon>
        <taxon>Cyanobacterium</taxon>
    </lineage>
</organism>
<sequence>MQLTERKINIKNSTLNYLIMELKDECQKAISLINQLELSNLTDNQKGDILAELLAVTIHLNSHCDKDLQELISDELGLLET</sequence>
<evidence type="ECO:0000313" key="1">
    <source>
        <dbReference type="EMBL" id="AFZ46963.1"/>
    </source>
</evidence>
<proteinExistence type="predicted"/>
<dbReference type="EMBL" id="CP003940">
    <property type="protein sequence ID" value="AFZ46963.1"/>
    <property type="molecule type" value="Genomic_DNA"/>
</dbReference>
<dbReference type="eggNOG" id="ENOG503354B">
    <property type="taxonomic scope" value="Bacteria"/>
</dbReference>